<reference evidence="1 2" key="1">
    <citation type="submission" date="2016-01" db="EMBL/GenBank/DDBJ databases">
        <authorList>
            <person name="Oliw E.H."/>
        </authorList>
    </citation>
    <scope>NUCLEOTIDE SEQUENCE [LARGE SCALE GENOMIC DNA]</scope>
    <source>
        <strain evidence="1 2">DNF00307</strain>
    </source>
</reference>
<evidence type="ECO:0000313" key="2">
    <source>
        <dbReference type="Proteomes" id="UP000070531"/>
    </source>
</evidence>
<sequence>MKKEKLIKAKYLKPTIEIYPLLKECVILAATGRPVNETTTITPRKKEEDNINLGSDGNISITSDDGDVNFDGITINP</sequence>
<dbReference type="AlphaFoldDB" id="A0A134B6Y8"/>
<name>A0A134B6Y8_9BACT</name>
<accession>A0A134B6Y8</accession>
<protein>
    <submittedName>
        <fullName evidence="1">Uncharacterized protein</fullName>
    </submittedName>
</protein>
<comment type="caution">
    <text evidence="1">The sequence shown here is derived from an EMBL/GenBank/DDBJ whole genome shotgun (WGS) entry which is preliminary data.</text>
</comment>
<dbReference type="PATRIC" id="fig|419005.5.peg.1743"/>
<evidence type="ECO:0000313" key="1">
    <source>
        <dbReference type="EMBL" id="KXB75708.1"/>
    </source>
</evidence>
<dbReference type="STRING" id="419005.HMPREF1860_01749"/>
<dbReference type="EMBL" id="LSDL01000114">
    <property type="protein sequence ID" value="KXB75708.1"/>
    <property type="molecule type" value="Genomic_DNA"/>
</dbReference>
<proteinExistence type="predicted"/>
<gene>
    <name evidence="1" type="ORF">HMPREF1860_01749</name>
</gene>
<dbReference type="Proteomes" id="UP000070531">
    <property type="component" value="Unassembled WGS sequence"/>
</dbReference>
<organism evidence="1">
    <name type="scientific">Prevotella amnii</name>
    <dbReference type="NCBI Taxonomy" id="419005"/>
    <lineage>
        <taxon>Bacteria</taxon>
        <taxon>Pseudomonadati</taxon>
        <taxon>Bacteroidota</taxon>
        <taxon>Bacteroidia</taxon>
        <taxon>Bacteroidales</taxon>
        <taxon>Prevotellaceae</taxon>
        <taxon>Prevotella</taxon>
    </lineage>
</organism>